<dbReference type="GeneID" id="19265407"/>
<protein>
    <submittedName>
        <fullName evidence="1">Uncharacterized protein</fullName>
    </submittedName>
</protein>
<sequence>MGTTSLCYLGQVRLAKLRLEISDATKGLGFLESSVPSVSDDTVRLAAEFLKSSLSSVSQEAFRSVYELWCAFNCATLGPTTFYDPWVRSNTLQTFGNLTADILKINFDQSLEADKKAWWDRVKDNPRTDETVSISLSTKYHSTMEYGFNKKWFDIRLKGIQVYLCGARVYMDKLPPEARGSADASKTIKLILESRGNYRYVDEKGQPHEFYLPGSTFDFNYKILMASEVGFPRRSQNLVSGAGDQGAGGKCCRGA</sequence>
<accession>W3XMP1</accession>
<gene>
    <name evidence="1" type="ORF">PFICI_00394</name>
</gene>
<dbReference type="HOGENOM" id="CLU_1090330_0_0_1"/>
<organism evidence="1 2">
    <name type="scientific">Pestalotiopsis fici (strain W106-1 / CGMCC3.15140)</name>
    <dbReference type="NCBI Taxonomy" id="1229662"/>
    <lineage>
        <taxon>Eukaryota</taxon>
        <taxon>Fungi</taxon>
        <taxon>Dikarya</taxon>
        <taxon>Ascomycota</taxon>
        <taxon>Pezizomycotina</taxon>
        <taxon>Sordariomycetes</taxon>
        <taxon>Xylariomycetidae</taxon>
        <taxon>Amphisphaeriales</taxon>
        <taxon>Sporocadaceae</taxon>
        <taxon>Pestalotiopsis</taxon>
    </lineage>
</organism>
<dbReference type="InParanoid" id="W3XMP1"/>
<proteinExistence type="predicted"/>
<dbReference type="OrthoDB" id="5387507at2759"/>
<dbReference type="RefSeq" id="XP_007827166.1">
    <property type="nucleotide sequence ID" value="XM_007828975.1"/>
</dbReference>
<dbReference type="EMBL" id="KI912109">
    <property type="protein sequence ID" value="ETS86566.1"/>
    <property type="molecule type" value="Genomic_DNA"/>
</dbReference>
<dbReference type="KEGG" id="pfy:PFICI_00394"/>
<evidence type="ECO:0000313" key="2">
    <source>
        <dbReference type="Proteomes" id="UP000030651"/>
    </source>
</evidence>
<dbReference type="eggNOG" id="ENOG502TEJY">
    <property type="taxonomic scope" value="Eukaryota"/>
</dbReference>
<evidence type="ECO:0000313" key="1">
    <source>
        <dbReference type="EMBL" id="ETS86566.1"/>
    </source>
</evidence>
<reference evidence="2" key="1">
    <citation type="journal article" date="2015" name="BMC Genomics">
        <title>Genomic and transcriptomic analysis of the endophytic fungus Pestalotiopsis fici reveals its lifestyle and high potential for synthesis of natural products.</title>
        <authorList>
            <person name="Wang X."/>
            <person name="Zhang X."/>
            <person name="Liu L."/>
            <person name="Xiang M."/>
            <person name="Wang W."/>
            <person name="Sun X."/>
            <person name="Che Y."/>
            <person name="Guo L."/>
            <person name="Liu G."/>
            <person name="Guo L."/>
            <person name="Wang C."/>
            <person name="Yin W.B."/>
            <person name="Stadler M."/>
            <person name="Zhang X."/>
            <person name="Liu X."/>
        </authorList>
    </citation>
    <scope>NUCLEOTIDE SEQUENCE [LARGE SCALE GENOMIC DNA]</scope>
    <source>
        <strain evidence="2">W106-1 / CGMCC3.15140</strain>
    </source>
</reference>
<dbReference type="AlphaFoldDB" id="W3XMP1"/>
<keyword evidence="2" id="KW-1185">Reference proteome</keyword>
<dbReference type="Proteomes" id="UP000030651">
    <property type="component" value="Unassembled WGS sequence"/>
</dbReference>
<name>W3XMP1_PESFW</name>